<name>A0A0U2NGE4_9GAMM</name>
<reference evidence="9 10" key="1">
    <citation type="submission" date="2015-03" db="EMBL/GenBank/DDBJ databases">
        <authorList>
            <person name="Murphy D."/>
        </authorList>
    </citation>
    <scope>NUCLEOTIDE SEQUENCE [LARGE SCALE GENOMIC DNA]</scope>
    <source>
        <strain evidence="9 10">KMM 520</strain>
    </source>
</reference>
<comment type="similarity">
    <text evidence="2 7">Belongs to the peptidase S26 family.</text>
</comment>
<evidence type="ECO:0000313" key="9">
    <source>
        <dbReference type="EMBL" id="ALS32835.1"/>
    </source>
</evidence>
<evidence type="ECO:0000256" key="6">
    <source>
        <dbReference type="PIRSR" id="PIRSR600223-1"/>
    </source>
</evidence>
<dbReference type="OrthoDB" id="9815782at2"/>
<dbReference type="InterPro" id="IPR000223">
    <property type="entry name" value="Pept_S26A_signal_pept_1"/>
</dbReference>
<dbReference type="AlphaFoldDB" id="A0A0U2NGE4"/>
<dbReference type="Proteomes" id="UP000065261">
    <property type="component" value="Chromosome I"/>
</dbReference>
<comment type="subcellular location">
    <subcellularLocation>
        <location evidence="7">Membrane</location>
        <topology evidence="7">Multi-pass membrane protein</topology>
    </subcellularLocation>
</comment>
<dbReference type="GO" id="GO:0006465">
    <property type="term" value="P:signal peptide processing"/>
    <property type="evidence" value="ECO:0007669"/>
    <property type="project" value="InterPro"/>
</dbReference>
<dbReference type="Gene3D" id="2.10.109.10">
    <property type="entry name" value="Umud Fragment, subunit A"/>
    <property type="match status" value="1"/>
</dbReference>
<evidence type="ECO:0000259" key="8">
    <source>
        <dbReference type="Pfam" id="PF10502"/>
    </source>
</evidence>
<dbReference type="CDD" id="cd06530">
    <property type="entry name" value="S26_SPase_I"/>
    <property type="match status" value="1"/>
</dbReference>
<dbReference type="Pfam" id="PF10502">
    <property type="entry name" value="Peptidase_S26"/>
    <property type="match status" value="1"/>
</dbReference>
<evidence type="ECO:0000256" key="3">
    <source>
        <dbReference type="ARBA" id="ARBA00013208"/>
    </source>
</evidence>
<evidence type="ECO:0000256" key="4">
    <source>
        <dbReference type="ARBA" id="ARBA00019232"/>
    </source>
</evidence>
<evidence type="ECO:0000256" key="2">
    <source>
        <dbReference type="ARBA" id="ARBA00009370"/>
    </source>
</evidence>
<accession>A0A0U2NGE4</accession>
<dbReference type="PATRIC" id="fig|1315283.4.peg.1427"/>
<feature type="active site" evidence="6">
    <location>
        <position position="38"/>
    </location>
</feature>
<proteinExistence type="inferred from homology"/>
<keyword evidence="7" id="KW-0645">Protease</keyword>
<dbReference type="GO" id="GO:0016020">
    <property type="term" value="C:membrane"/>
    <property type="evidence" value="ECO:0007669"/>
    <property type="project" value="UniProtKB-SubCell"/>
</dbReference>
<evidence type="ECO:0000313" key="10">
    <source>
        <dbReference type="Proteomes" id="UP000065261"/>
    </source>
</evidence>
<dbReference type="SUPFAM" id="SSF51306">
    <property type="entry name" value="LexA/Signal peptidase"/>
    <property type="match status" value="1"/>
</dbReference>
<feature type="domain" description="Peptidase S26" evidence="8">
    <location>
        <begin position="13"/>
        <end position="193"/>
    </location>
</feature>
<dbReference type="NCBIfam" id="TIGR02227">
    <property type="entry name" value="sigpep_I_bact"/>
    <property type="match status" value="1"/>
</dbReference>
<dbReference type="PANTHER" id="PTHR43390:SF1">
    <property type="entry name" value="CHLOROPLAST PROCESSING PEPTIDASE"/>
    <property type="match status" value="1"/>
</dbReference>
<evidence type="ECO:0000256" key="1">
    <source>
        <dbReference type="ARBA" id="ARBA00000677"/>
    </source>
</evidence>
<keyword evidence="5 7" id="KW-0378">Hydrolase</keyword>
<dbReference type="InterPro" id="IPR019757">
    <property type="entry name" value="Pept_S26A_signal_pept_1_Lys-AS"/>
</dbReference>
<dbReference type="InterPro" id="IPR019533">
    <property type="entry name" value="Peptidase_S26"/>
</dbReference>
<dbReference type="InterPro" id="IPR036286">
    <property type="entry name" value="LexA/Signal_pep-like_sf"/>
</dbReference>
<evidence type="ECO:0000256" key="7">
    <source>
        <dbReference type="RuleBase" id="RU362042"/>
    </source>
</evidence>
<dbReference type="PANTHER" id="PTHR43390">
    <property type="entry name" value="SIGNAL PEPTIDASE I"/>
    <property type="match status" value="1"/>
</dbReference>
<dbReference type="EMBL" id="CP011034">
    <property type="protein sequence ID" value="ALS32835.1"/>
    <property type="molecule type" value="Genomic_DNA"/>
</dbReference>
<dbReference type="GO" id="GO:0004252">
    <property type="term" value="F:serine-type endopeptidase activity"/>
    <property type="evidence" value="ECO:0007669"/>
    <property type="project" value="InterPro"/>
</dbReference>
<dbReference type="PROSITE" id="PS00760">
    <property type="entry name" value="SPASE_I_2"/>
    <property type="match status" value="1"/>
</dbReference>
<gene>
    <name evidence="9" type="primary">lepB</name>
    <name evidence="9" type="ORF">PTRA_a1655</name>
</gene>
<dbReference type="EC" id="3.4.21.89" evidence="3 7"/>
<dbReference type="RefSeq" id="WP_083497507.1">
    <property type="nucleotide sequence ID" value="NZ_CP011034.1"/>
</dbReference>
<feature type="active site" evidence="6">
    <location>
        <position position="92"/>
    </location>
</feature>
<organism evidence="9">
    <name type="scientific">Pseudoalteromonas translucida KMM 520</name>
    <dbReference type="NCBI Taxonomy" id="1315283"/>
    <lineage>
        <taxon>Bacteria</taxon>
        <taxon>Pseudomonadati</taxon>
        <taxon>Pseudomonadota</taxon>
        <taxon>Gammaproteobacteria</taxon>
        <taxon>Alteromonadales</taxon>
        <taxon>Pseudoalteromonadaceae</taxon>
        <taxon>Pseudoalteromonas</taxon>
    </lineage>
</organism>
<dbReference type="PRINTS" id="PR00727">
    <property type="entry name" value="LEADERPTASE"/>
</dbReference>
<sequence>MKTLIKFWKNNRSLIIFIALMSVFRSAVADWYEVPTGSMRPTIEVGDRVLTNKMAYDLRLPFTHIPLMKLDDPQAGDIIVFDSKKADNRLIKRVIGVPGDTVSLEHNELIINGKKLNYASLHSNLGSLDKIENLNGHKHSIRVANRASRLAGFDKITIPNNYYLAMGDNRDKSADSRVIGLIPRSEMLGKAERVIVSLDYDNYYLPRTDRLLKVLE</sequence>
<dbReference type="KEGG" id="ptn:PTRA_a1655"/>
<evidence type="ECO:0000256" key="5">
    <source>
        <dbReference type="ARBA" id="ARBA00022801"/>
    </source>
</evidence>
<comment type="catalytic activity">
    <reaction evidence="1 7">
        <text>Cleavage of hydrophobic, N-terminal signal or leader sequences from secreted and periplasmic proteins.</text>
        <dbReference type="EC" id="3.4.21.89"/>
    </reaction>
</comment>
<protein>
    <recommendedName>
        <fullName evidence="4 7">Signal peptidase I</fullName>
        <ecNumber evidence="3 7">3.4.21.89</ecNumber>
    </recommendedName>
</protein>
<dbReference type="GO" id="GO:0009003">
    <property type="term" value="F:signal peptidase activity"/>
    <property type="evidence" value="ECO:0007669"/>
    <property type="project" value="UniProtKB-EC"/>
</dbReference>